<comment type="caution">
    <text evidence="1">The sequence shown here is derived from an EMBL/GenBank/DDBJ whole genome shotgun (WGS) entry which is preliminary data.</text>
</comment>
<sequence>MRFKAAITCEIVLNSPIGPYIAKLRSCLGSQNPLTTTMTSVSLEMNIYGPVRVVPNGRQAWMIGLGSNLPNLLPAPRRLLLSRCEPSNSVVESWGTGDLCPTGCRA</sequence>
<keyword evidence="2" id="KW-1185">Reference proteome</keyword>
<name>A0A3S5FG50_9PLAT</name>
<proteinExistence type="predicted"/>
<reference evidence="1" key="1">
    <citation type="submission" date="2018-11" db="EMBL/GenBank/DDBJ databases">
        <authorList>
            <consortium name="Pathogen Informatics"/>
        </authorList>
    </citation>
    <scope>NUCLEOTIDE SEQUENCE</scope>
</reference>
<dbReference type="EMBL" id="CAAALY010251114">
    <property type="protein sequence ID" value="VEL35970.1"/>
    <property type="molecule type" value="Genomic_DNA"/>
</dbReference>
<evidence type="ECO:0000313" key="2">
    <source>
        <dbReference type="Proteomes" id="UP000784294"/>
    </source>
</evidence>
<evidence type="ECO:0000313" key="1">
    <source>
        <dbReference type="EMBL" id="VEL35970.1"/>
    </source>
</evidence>
<protein>
    <submittedName>
        <fullName evidence="1">Uncharacterized protein</fullName>
    </submittedName>
</protein>
<accession>A0A3S5FG50</accession>
<dbReference type="Proteomes" id="UP000784294">
    <property type="component" value="Unassembled WGS sequence"/>
</dbReference>
<dbReference type="AlphaFoldDB" id="A0A3S5FG50"/>
<organism evidence="1 2">
    <name type="scientific">Protopolystoma xenopodis</name>
    <dbReference type="NCBI Taxonomy" id="117903"/>
    <lineage>
        <taxon>Eukaryota</taxon>
        <taxon>Metazoa</taxon>
        <taxon>Spiralia</taxon>
        <taxon>Lophotrochozoa</taxon>
        <taxon>Platyhelminthes</taxon>
        <taxon>Monogenea</taxon>
        <taxon>Polyopisthocotylea</taxon>
        <taxon>Polystomatidea</taxon>
        <taxon>Polystomatidae</taxon>
        <taxon>Protopolystoma</taxon>
    </lineage>
</organism>
<gene>
    <name evidence="1" type="ORF">PXEA_LOCUS29410</name>
</gene>